<dbReference type="Proteomes" id="UP000410492">
    <property type="component" value="Unassembled WGS sequence"/>
</dbReference>
<evidence type="ECO:0000313" key="1">
    <source>
        <dbReference type="EMBL" id="VEN44939.1"/>
    </source>
</evidence>
<dbReference type="OrthoDB" id="4567at2759"/>
<sequence>MNCDCVFFSKITLHVSGTLFNNFWIHLVATESWLSDCLPNKSD</sequence>
<reference evidence="1 2" key="1">
    <citation type="submission" date="2019-01" db="EMBL/GenBank/DDBJ databases">
        <authorList>
            <person name="Sayadi A."/>
        </authorList>
    </citation>
    <scope>NUCLEOTIDE SEQUENCE [LARGE SCALE GENOMIC DNA]</scope>
</reference>
<dbReference type="EMBL" id="CAACVG010007339">
    <property type="protein sequence ID" value="VEN44939.1"/>
    <property type="molecule type" value="Genomic_DNA"/>
</dbReference>
<gene>
    <name evidence="1" type="ORF">CALMAC_LOCUS7560</name>
</gene>
<evidence type="ECO:0000313" key="2">
    <source>
        <dbReference type="Proteomes" id="UP000410492"/>
    </source>
</evidence>
<organism evidence="1 2">
    <name type="scientific">Callosobruchus maculatus</name>
    <name type="common">Southern cowpea weevil</name>
    <name type="synonym">Pulse bruchid</name>
    <dbReference type="NCBI Taxonomy" id="64391"/>
    <lineage>
        <taxon>Eukaryota</taxon>
        <taxon>Metazoa</taxon>
        <taxon>Ecdysozoa</taxon>
        <taxon>Arthropoda</taxon>
        <taxon>Hexapoda</taxon>
        <taxon>Insecta</taxon>
        <taxon>Pterygota</taxon>
        <taxon>Neoptera</taxon>
        <taxon>Endopterygota</taxon>
        <taxon>Coleoptera</taxon>
        <taxon>Polyphaga</taxon>
        <taxon>Cucujiformia</taxon>
        <taxon>Chrysomeloidea</taxon>
        <taxon>Chrysomelidae</taxon>
        <taxon>Bruchinae</taxon>
        <taxon>Bruchini</taxon>
        <taxon>Callosobruchus</taxon>
    </lineage>
</organism>
<accession>A0A653CBA8</accession>
<proteinExistence type="predicted"/>
<keyword evidence="2" id="KW-1185">Reference proteome</keyword>
<dbReference type="AlphaFoldDB" id="A0A653CBA8"/>
<name>A0A653CBA8_CALMS</name>
<protein>
    <submittedName>
        <fullName evidence="1">Uncharacterized protein</fullName>
    </submittedName>
</protein>